<dbReference type="AlphaFoldDB" id="A0A521E1T8"/>
<dbReference type="OrthoDB" id="9816502at2"/>
<evidence type="ECO:0000313" key="2">
    <source>
        <dbReference type="EMBL" id="SMO77080.1"/>
    </source>
</evidence>
<evidence type="ECO:0000256" key="1">
    <source>
        <dbReference type="SAM" id="MobiDB-lite"/>
    </source>
</evidence>
<feature type="compositionally biased region" description="Polar residues" evidence="1">
    <location>
        <begin position="756"/>
        <end position="765"/>
    </location>
</feature>
<accession>A0A521E1T8</accession>
<dbReference type="EMBL" id="FXTK01000010">
    <property type="protein sequence ID" value="SMO77080.1"/>
    <property type="molecule type" value="Genomic_DNA"/>
</dbReference>
<proteinExistence type="predicted"/>
<feature type="region of interest" description="Disordered" evidence="1">
    <location>
        <begin position="725"/>
        <end position="772"/>
    </location>
</feature>
<sequence>MAEYATLKQSAGVSFYAAARALTPVAFKPEDIHLGDYAFVPYVRTGLAAAIKDVPTGNRAVIQARVEVADSANPATSQPVGRVLTLYGPGDVTGIDPAQVIRREPAPDSADAERGYMAHIEFALPDFPWMFAPEPAAADTCKPWLALVVCEAALTHIEPSRGELPAQIWTKKGQLQPLEENHRFCHAQVVGAAIDPAGPRLRGDAADTVETRLSPEHGPANLSRILCPRRLDDATTYVAALVPAYDCGVRAGLGMGGGSLSAAWTRAPGDEQDDIVLPVYDFWSFRTAPGGSFRELAERIEGLPAPWAIGRRLIDLSRPGSGIPELPEGDSDAIQILKCALYSPATEPPGRPVTTAWPVAHRDAVRLRVDQANDSADPDLPRVGARLYARFQRAANRIGAVFGNPPGDAVAADADWFPQLNTDPMLRIVASLGAKVVRRDQEALMQSAWAQVEGIRRANQALVWAGMAEVVNISIRDRHIAVLDAGSLMQVTRNLHPRLRDSGHDRTVLAAVTNSRTAATVMTGAFRRALRQGGSIGQKLAVAVDGKIVAGPTGFADHRRAYRTPDGILAVSKAGMAFFPAEIVARRLGVPVDAALARLDQRIGVLAEGGGALRQLATTKWRGPDGMAGEALAGALLEQLGERVDRFEAGHASGAEGLAELLVGIGNSGLAVSGRAKSVLDKVDRVVPRVDLPGRIVTGPIVTGPIVTGPIVTGPIITGPVITRPVTPLPGTRPMTPVAPTPFGRTIPERGATITGPLSRSNTVTGGRIGAGPVLTNRPADSLLRIPTEPQARFETDMSRWVSAQFAELNRMPLQTLRDQLAVMVRDQVAPAVMQTDLGPLAVSKPTILAQIDPRVTARAAFRGRLAVSGHAIPANWIDLLGLRPIMAAPEIRRPMSNALEDFDRDWLVPGLGTIAARDFITLLAINPGFAEAFLIGASDEMGRELLWRDYPTDQRGTYFKRFWDADEDELTGPIHRFSRQPIGSHFSIGGDKAAGAGALALVVRGELLRRFPDTFIMAIRAISDAVPPTFAAGTEARVLFHSHLKPDYNIIGFDLTPEQLGPQNWWFVLAQNPTAPRFGLDGNPSASTAHDNLDWADFGNIPVGGFLGTGRSFDVHDANGKPDTVRWPGHAGVVARILLNNPIRAAWRADTLIDTSGTTRDAGRR</sequence>
<dbReference type="Proteomes" id="UP000319014">
    <property type="component" value="Unassembled WGS sequence"/>
</dbReference>
<keyword evidence="3" id="KW-1185">Reference proteome</keyword>
<protein>
    <submittedName>
        <fullName evidence="2">Uncharacterized protein</fullName>
    </submittedName>
</protein>
<evidence type="ECO:0000313" key="3">
    <source>
        <dbReference type="Proteomes" id="UP000319014"/>
    </source>
</evidence>
<organism evidence="2 3">
    <name type="scientific">Paracoccus laeviglucosivorans</name>
    <dbReference type="NCBI Taxonomy" id="1197861"/>
    <lineage>
        <taxon>Bacteria</taxon>
        <taxon>Pseudomonadati</taxon>
        <taxon>Pseudomonadota</taxon>
        <taxon>Alphaproteobacteria</taxon>
        <taxon>Rhodobacterales</taxon>
        <taxon>Paracoccaceae</taxon>
        <taxon>Paracoccus</taxon>
    </lineage>
</organism>
<dbReference type="RefSeq" id="WP_142663508.1">
    <property type="nucleotide sequence ID" value="NZ_FXTK01000010.1"/>
</dbReference>
<name>A0A521E1T8_9RHOB</name>
<gene>
    <name evidence="2" type="ORF">SAMN06265221_110119</name>
</gene>
<reference evidence="2 3" key="1">
    <citation type="submission" date="2017-05" db="EMBL/GenBank/DDBJ databases">
        <authorList>
            <person name="Varghese N."/>
            <person name="Submissions S."/>
        </authorList>
    </citation>
    <scope>NUCLEOTIDE SEQUENCE [LARGE SCALE GENOMIC DNA]</scope>
    <source>
        <strain evidence="2 3">DSM 100094</strain>
    </source>
</reference>